<dbReference type="InterPro" id="IPR036250">
    <property type="entry name" value="AcylCo_DH-like_C"/>
</dbReference>
<keyword evidence="4" id="KW-0274">FAD</keyword>
<evidence type="ECO:0000256" key="2">
    <source>
        <dbReference type="ARBA" id="ARBA00009347"/>
    </source>
</evidence>
<evidence type="ECO:0000259" key="6">
    <source>
        <dbReference type="Pfam" id="PF00441"/>
    </source>
</evidence>
<dbReference type="AlphaFoldDB" id="A0A918MXZ1"/>
<dbReference type="Gene3D" id="1.20.140.10">
    <property type="entry name" value="Butyryl-CoA Dehydrogenase, subunit A, domain 3"/>
    <property type="match status" value="1"/>
</dbReference>
<feature type="domain" description="Acyl-CoA dehydrogenase/oxidase N-terminal" evidence="7">
    <location>
        <begin position="6"/>
        <end position="117"/>
    </location>
</feature>
<comment type="similarity">
    <text evidence="2">Belongs to the acyl-CoA dehydrogenase family.</text>
</comment>
<gene>
    <name evidence="8" type="ORF">GCM10011450_08030</name>
</gene>
<evidence type="ECO:0000313" key="9">
    <source>
        <dbReference type="Proteomes" id="UP000608345"/>
    </source>
</evidence>
<dbReference type="InterPro" id="IPR046373">
    <property type="entry name" value="Acyl-CoA_Oxase/DH_mid-dom_sf"/>
</dbReference>
<dbReference type="InterPro" id="IPR009100">
    <property type="entry name" value="AcylCoA_DH/oxidase_NM_dom_sf"/>
</dbReference>
<dbReference type="Gene3D" id="2.40.110.10">
    <property type="entry name" value="Butyryl-CoA Dehydrogenase, subunit A, domain 2"/>
    <property type="match status" value="1"/>
</dbReference>
<dbReference type="InterPro" id="IPR009075">
    <property type="entry name" value="AcylCo_DH/oxidase_C"/>
</dbReference>
<keyword evidence="3" id="KW-0285">Flavoprotein</keyword>
<comment type="cofactor">
    <cofactor evidence="1">
        <name>FAD</name>
        <dbReference type="ChEBI" id="CHEBI:57692"/>
    </cofactor>
</comment>
<feature type="domain" description="Acyl-CoA dehydrogenase/oxidase C-terminal" evidence="6">
    <location>
        <begin position="228"/>
        <end position="363"/>
    </location>
</feature>
<accession>A0A918MXZ1</accession>
<evidence type="ECO:0000256" key="5">
    <source>
        <dbReference type="ARBA" id="ARBA00023002"/>
    </source>
</evidence>
<evidence type="ECO:0000313" key="8">
    <source>
        <dbReference type="EMBL" id="GGW80507.1"/>
    </source>
</evidence>
<sequence>MDFAYSQEQQMLAESLGRVVKEDWSFEKRRQRQQNNELDGNSWNTLAELGVLGLSVPAEYDGFGESAASLLAIHQELGRGLVSEPVVPSAVICARILANSNNEAVKQQYLSAIASGQVIFSLAYQEGQRSDNLANIGTQVVSQDGQLALSGQKQAVWHAGAAHAFVVSALLNNELVLLVVPADVEGIVINDYPTMDGSRCGNVDFDGVRLDETALLASGEAALQLLNQGLDDGIVALCAHAAGAMDYLLQITVDYLKTRQQFGKPLAQFQVLQHRLADMYIQKEVALSMAYVAAAGAGEPDQDKKRRMLSSAKIKVAMAGRFIGESAVQLHGGMGMTHELEVGDYFKRLIFIDYLLGDTKYHLKQLEALE</sequence>
<evidence type="ECO:0000259" key="7">
    <source>
        <dbReference type="Pfam" id="PF02771"/>
    </source>
</evidence>
<name>A0A918MXZ1_9BURK</name>
<dbReference type="SUPFAM" id="SSF47203">
    <property type="entry name" value="Acyl-CoA dehydrogenase C-terminal domain-like"/>
    <property type="match status" value="1"/>
</dbReference>
<evidence type="ECO:0000256" key="4">
    <source>
        <dbReference type="ARBA" id="ARBA00022827"/>
    </source>
</evidence>
<organism evidence="8 9">
    <name type="scientific">Advenella faeciporci</name>
    <dbReference type="NCBI Taxonomy" id="797535"/>
    <lineage>
        <taxon>Bacteria</taxon>
        <taxon>Pseudomonadati</taxon>
        <taxon>Pseudomonadota</taxon>
        <taxon>Betaproteobacteria</taxon>
        <taxon>Burkholderiales</taxon>
        <taxon>Alcaligenaceae</taxon>
    </lineage>
</organism>
<dbReference type="Pfam" id="PF00441">
    <property type="entry name" value="Acyl-CoA_dh_1"/>
    <property type="match status" value="1"/>
</dbReference>
<dbReference type="RefSeq" id="WP_189384172.1">
    <property type="nucleotide sequence ID" value="NZ_BAABFY010000007.1"/>
</dbReference>
<dbReference type="PANTHER" id="PTHR43884:SF20">
    <property type="entry name" value="ACYL-COA DEHYDROGENASE FADE28"/>
    <property type="match status" value="1"/>
</dbReference>
<evidence type="ECO:0000256" key="3">
    <source>
        <dbReference type="ARBA" id="ARBA00022630"/>
    </source>
</evidence>
<dbReference type="PANTHER" id="PTHR43884">
    <property type="entry name" value="ACYL-COA DEHYDROGENASE"/>
    <property type="match status" value="1"/>
</dbReference>
<reference evidence="8" key="1">
    <citation type="journal article" date="2014" name="Int. J. Syst. Evol. Microbiol.">
        <title>Complete genome sequence of Corynebacterium casei LMG S-19264T (=DSM 44701T), isolated from a smear-ripened cheese.</title>
        <authorList>
            <consortium name="US DOE Joint Genome Institute (JGI-PGF)"/>
            <person name="Walter F."/>
            <person name="Albersmeier A."/>
            <person name="Kalinowski J."/>
            <person name="Ruckert C."/>
        </authorList>
    </citation>
    <scope>NUCLEOTIDE SEQUENCE</scope>
    <source>
        <strain evidence="8">KCTC 23732</strain>
    </source>
</reference>
<keyword evidence="9" id="KW-1185">Reference proteome</keyword>
<dbReference type="InterPro" id="IPR013786">
    <property type="entry name" value="AcylCoA_DH/ox_N"/>
</dbReference>
<reference evidence="8" key="2">
    <citation type="submission" date="2020-09" db="EMBL/GenBank/DDBJ databases">
        <authorList>
            <person name="Sun Q."/>
            <person name="Kim S."/>
        </authorList>
    </citation>
    <scope>NUCLEOTIDE SEQUENCE</scope>
    <source>
        <strain evidence="8">KCTC 23732</strain>
    </source>
</reference>
<keyword evidence="5" id="KW-0560">Oxidoreductase</keyword>
<dbReference type="EMBL" id="BMYS01000003">
    <property type="protein sequence ID" value="GGW80507.1"/>
    <property type="molecule type" value="Genomic_DNA"/>
</dbReference>
<comment type="caution">
    <text evidence="8">The sequence shown here is derived from an EMBL/GenBank/DDBJ whole genome shotgun (WGS) entry which is preliminary data.</text>
</comment>
<evidence type="ECO:0000256" key="1">
    <source>
        <dbReference type="ARBA" id="ARBA00001974"/>
    </source>
</evidence>
<protein>
    <submittedName>
        <fullName evidence="8">Acyl-CoA dehydrogenase</fullName>
    </submittedName>
</protein>
<dbReference type="SUPFAM" id="SSF56645">
    <property type="entry name" value="Acyl-CoA dehydrogenase NM domain-like"/>
    <property type="match status" value="1"/>
</dbReference>
<dbReference type="Proteomes" id="UP000608345">
    <property type="component" value="Unassembled WGS sequence"/>
</dbReference>
<proteinExistence type="inferred from homology"/>
<dbReference type="GO" id="GO:0050660">
    <property type="term" value="F:flavin adenine dinucleotide binding"/>
    <property type="evidence" value="ECO:0007669"/>
    <property type="project" value="InterPro"/>
</dbReference>
<dbReference type="CDD" id="cd00567">
    <property type="entry name" value="ACAD"/>
    <property type="match status" value="1"/>
</dbReference>
<dbReference type="GO" id="GO:0003995">
    <property type="term" value="F:acyl-CoA dehydrogenase activity"/>
    <property type="evidence" value="ECO:0007669"/>
    <property type="project" value="TreeGrafter"/>
</dbReference>
<dbReference type="InterPro" id="IPR037069">
    <property type="entry name" value="AcylCoA_DH/ox_N_sf"/>
</dbReference>
<dbReference type="Pfam" id="PF02771">
    <property type="entry name" value="Acyl-CoA_dh_N"/>
    <property type="match status" value="1"/>
</dbReference>
<dbReference type="Gene3D" id="1.10.540.10">
    <property type="entry name" value="Acyl-CoA dehydrogenase/oxidase, N-terminal domain"/>
    <property type="match status" value="1"/>
</dbReference>